<accession>A0A9P4QCI4</accession>
<feature type="transmembrane region" description="Helical" evidence="6">
    <location>
        <begin position="188"/>
        <end position="207"/>
    </location>
</feature>
<feature type="transmembrane region" description="Helical" evidence="6">
    <location>
        <begin position="68"/>
        <end position="93"/>
    </location>
</feature>
<feature type="transmembrane region" description="Helical" evidence="6">
    <location>
        <begin position="35"/>
        <end position="56"/>
    </location>
</feature>
<reference evidence="7" key="1">
    <citation type="journal article" date="2020" name="Stud. Mycol.">
        <title>101 Dothideomycetes genomes: a test case for predicting lifestyles and emergence of pathogens.</title>
        <authorList>
            <person name="Haridas S."/>
            <person name="Albert R."/>
            <person name="Binder M."/>
            <person name="Bloem J."/>
            <person name="Labutti K."/>
            <person name="Salamov A."/>
            <person name="Andreopoulos B."/>
            <person name="Baker S."/>
            <person name="Barry K."/>
            <person name="Bills G."/>
            <person name="Bluhm B."/>
            <person name="Cannon C."/>
            <person name="Castanera R."/>
            <person name="Culley D."/>
            <person name="Daum C."/>
            <person name="Ezra D."/>
            <person name="Gonzalez J."/>
            <person name="Henrissat B."/>
            <person name="Kuo A."/>
            <person name="Liang C."/>
            <person name="Lipzen A."/>
            <person name="Lutzoni F."/>
            <person name="Magnuson J."/>
            <person name="Mondo S."/>
            <person name="Nolan M."/>
            <person name="Ohm R."/>
            <person name="Pangilinan J."/>
            <person name="Park H.-J."/>
            <person name="Ramirez L."/>
            <person name="Alfaro M."/>
            <person name="Sun H."/>
            <person name="Tritt A."/>
            <person name="Yoshinaga Y."/>
            <person name="Zwiers L.-H."/>
            <person name="Turgeon B."/>
            <person name="Goodwin S."/>
            <person name="Spatafora J."/>
            <person name="Crous P."/>
            <person name="Grigoriev I."/>
        </authorList>
    </citation>
    <scope>NUCLEOTIDE SEQUENCE</scope>
    <source>
        <strain evidence="7">CBS 116435</strain>
    </source>
</reference>
<evidence type="ECO:0000313" key="8">
    <source>
        <dbReference type="Proteomes" id="UP000799441"/>
    </source>
</evidence>
<keyword evidence="2" id="KW-0813">Transport</keyword>
<sequence length="509" mass="55252">MQEGAVPRKYQGTLADRKDMSQLGKVQELRRNFKFLSILGFGCTLIATWEVIATTLSTSLPLGGTAGLLWAFIVVFFGFTFVYLSIAEMVSMAPTSGGQYHWVSEFAPQRAQKFLSYIVGWLCFTGWQGAITSICFLAGSIIQALIALNHPTTYVPQQWHATLLIMAVAAFAIFFNTMLAKRLPLVEGLLLVLHVLGVFAIIIPLWVLSPLAPAEQVWTEFTDAGNWGSYGTATLVGMLAPILSLIGFDCVVHMSEEVKDASSTLPKALLSSFGFNAILGFVTAITFCFCLGDVNSILGPDVLSPAVAIFYNSTKSLAGASVMTAVIIFTLQASAIAEVATASRQLWSFARDNGIPFSGWVAHITHGSNIPLNAVLISMAVTTCLALINIGSTTALNAVLSLTTVSLLCSYIIVISCLLIKRFRGQPLPVRRWSLGKFGAAVNIAALCYLLPIFVFAFFPPATPVDSQTMNYAVVMFFGIMGFAIIYYFVHGHKEYVPPVALVKREYEH</sequence>
<keyword evidence="4 6" id="KW-1133">Transmembrane helix</keyword>
<feature type="transmembrane region" description="Helical" evidence="6">
    <location>
        <begin position="398"/>
        <end position="420"/>
    </location>
</feature>
<evidence type="ECO:0000256" key="1">
    <source>
        <dbReference type="ARBA" id="ARBA00004141"/>
    </source>
</evidence>
<feature type="transmembrane region" description="Helical" evidence="6">
    <location>
        <begin position="318"/>
        <end position="341"/>
    </location>
</feature>
<evidence type="ECO:0000313" key="7">
    <source>
        <dbReference type="EMBL" id="KAF2724727.1"/>
    </source>
</evidence>
<comment type="subcellular location">
    <subcellularLocation>
        <location evidence="1">Membrane</location>
        <topology evidence="1">Multi-pass membrane protein</topology>
    </subcellularLocation>
</comment>
<dbReference type="GO" id="GO:0016020">
    <property type="term" value="C:membrane"/>
    <property type="evidence" value="ECO:0007669"/>
    <property type="project" value="UniProtKB-SubCell"/>
</dbReference>
<proteinExistence type="predicted"/>
<protein>
    <submittedName>
        <fullName evidence="7">Amino acid transporter</fullName>
    </submittedName>
</protein>
<dbReference type="InterPro" id="IPR002293">
    <property type="entry name" value="AA/rel_permease1"/>
</dbReference>
<dbReference type="PIRSF" id="PIRSF006060">
    <property type="entry name" value="AA_transporter"/>
    <property type="match status" value="1"/>
</dbReference>
<name>A0A9P4QCI4_9PEZI</name>
<dbReference type="Proteomes" id="UP000799441">
    <property type="component" value="Unassembled WGS sequence"/>
</dbReference>
<dbReference type="OrthoDB" id="3257095at2759"/>
<dbReference type="Pfam" id="PF13520">
    <property type="entry name" value="AA_permease_2"/>
    <property type="match status" value="1"/>
</dbReference>
<evidence type="ECO:0000256" key="2">
    <source>
        <dbReference type="ARBA" id="ARBA00022448"/>
    </source>
</evidence>
<feature type="transmembrane region" description="Helical" evidence="6">
    <location>
        <begin position="372"/>
        <end position="392"/>
    </location>
</feature>
<keyword evidence="3 6" id="KW-0812">Transmembrane</keyword>
<evidence type="ECO:0000256" key="4">
    <source>
        <dbReference type="ARBA" id="ARBA00022989"/>
    </source>
</evidence>
<dbReference type="EMBL" id="MU003770">
    <property type="protein sequence ID" value="KAF2724727.1"/>
    <property type="molecule type" value="Genomic_DNA"/>
</dbReference>
<dbReference type="GO" id="GO:0022857">
    <property type="term" value="F:transmembrane transporter activity"/>
    <property type="evidence" value="ECO:0007669"/>
    <property type="project" value="InterPro"/>
</dbReference>
<feature type="transmembrane region" description="Helical" evidence="6">
    <location>
        <begin position="114"/>
        <end position="146"/>
    </location>
</feature>
<keyword evidence="8" id="KW-1185">Reference proteome</keyword>
<dbReference type="PANTHER" id="PTHR45649">
    <property type="entry name" value="AMINO-ACID PERMEASE BAT1"/>
    <property type="match status" value="1"/>
</dbReference>
<feature type="transmembrane region" description="Helical" evidence="6">
    <location>
        <begin position="471"/>
        <end position="490"/>
    </location>
</feature>
<feature type="transmembrane region" description="Helical" evidence="6">
    <location>
        <begin position="158"/>
        <end position="176"/>
    </location>
</feature>
<comment type="caution">
    <text evidence="7">The sequence shown here is derived from an EMBL/GenBank/DDBJ whole genome shotgun (WGS) entry which is preliminary data.</text>
</comment>
<feature type="transmembrane region" description="Helical" evidence="6">
    <location>
        <begin position="273"/>
        <end position="298"/>
    </location>
</feature>
<keyword evidence="5 6" id="KW-0472">Membrane</keyword>
<organism evidence="7 8">
    <name type="scientific">Polychaeton citri CBS 116435</name>
    <dbReference type="NCBI Taxonomy" id="1314669"/>
    <lineage>
        <taxon>Eukaryota</taxon>
        <taxon>Fungi</taxon>
        <taxon>Dikarya</taxon>
        <taxon>Ascomycota</taxon>
        <taxon>Pezizomycotina</taxon>
        <taxon>Dothideomycetes</taxon>
        <taxon>Dothideomycetidae</taxon>
        <taxon>Capnodiales</taxon>
        <taxon>Capnodiaceae</taxon>
        <taxon>Polychaeton</taxon>
    </lineage>
</organism>
<evidence type="ECO:0000256" key="6">
    <source>
        <dbReference type="SAM" id="Phobius"/>
    </source>
</evidence>
<dbReference type="PANTHER" id="PTHR45649:SF41">
    <property type="entry name" value="TRANSPORTER, PUTATIVE (EUROFUNG)-RELATED"/>
    <property type="match status" value="1"/>
</dbReference>
<feature type="transmembrane region" description="Helical" evidence="6">
    <location>
        <begin position="227"/>
        <end position="252"/>
    </location>
</feature>
<feature type="transmembrane region" description="Helical" evidence="6">
    <location>
        <begin position="440"/>
        <end position="459"/>
    </location>
</feature>
<gene>
    <name evidence="7" type="ORF">K431DRAFT_318082</name>
</gene>
<evidence type="ECO:0000256" key="3">
    <source>
        <dbReference type="ARBA" id="ARBA00022692"/>
    </source>
</evidence>
<dbReference type="AlphaFoldDB" id="A0A9P4QCI4"/>
<evidence type="ECO:0000256" key="5">
    <source>
        <dbReference type="ARBA" id="ARBA00023136"/>
    </source>
</evidence>
<dbReference type="Gene3D" id="1.20.1740.10">
    <property type="entry name" value="Amino acid/polyamine transporter I"/>
    <property type="match status" value="1"/>
</dbReference>